<dbReference type="EMBL" id="MU394331">
    <property type="protein sequence ID" value="KAI6084964.1"/>
    <property type="molecule type" value="Genomic_DNA"/>
</dbReference>
<comment type="caution">
    <text evidence="1">The sequence shown here is derived from an EMBL/GenBank/DDBJ whole genome shotgun (WGS) entry which is preliminary data.</text>
</comment>
<dbReference type="Proteomes" id="UP001497680">
    <property type="component" value="Unassembled WGS sequence"/>
</dbReference>
<name>A0ACC0CWZ2_9PEZI</name>
<organism evidence="1 2">
    <name type="scientific">Hypoxylon rubiginosum</name>
    <dbReference type="NCBI Taxonomy" id="110542"/>
    <lineage>
        <taxon>Eukaryota</taxon>
        <taxon>Fungi</taxon>
        <taxon>Dikarya</taxon>
        <taxon>Ascomycota</taxon>
        <taxon>Pezizomycotina</taxon>
        <taxon>Sordariomycetes</taxon>
        <taxon>Xylariomycetidae</taxon>
        <taxon>Xylariales</taxon>
        <taxon>Hypoxylaceae</taxon>
        <taxon>Hypoxylon</taxon>
    </lineage>
</organism>
<reference evidence="1 2" key="1">
    <citation type="journal article" date="2022" name="New Phytol.">
        <title>Ecological generalism drives hyperdiversity of secondary metabolite gene clusters in xylarialean endophytes.</title>
        <authorList>
            <person name="Franco M.E.E."/>
            <person name="Wisecaver J.H."/>
            <person name="Arnold A.E."/>
            <person name="Ju Y.M."/>
            <person name="Slot J.C."/>
            <person name="Ahrendt S."/>
            <person name="Moore L.P."/>
            <person name="Eastman K.E."/>
            <person name="Scott K."/>
            <person name="Konkel Z."/>
            <person name="Mondo S.J."/>
            <person name="Kuo A."/>
            <person name="Hayes R.D."/>
            <person name="Haridas S."/>
            <person name="Andreopoulos B."/>
            <person name="Riley R."/>
            <person name="LaButti K."/>
            <person name="Pangilinan J."/>
            <person name="Lipzen A."/>
            <person name="Amirebrahimi M."/>
            <person name="Yan J."/>
            <person name="Adam C."/>
            <person name="Keymanesh K."/>
            <person name="Ng V."/>
            <person name="Louie K."/>
            <person name="Northen T."/>
            <person name="Drula E."/>
            <person name="Henrissat B."/>
            <person name="Hsieh H.M."/>
            <person name="Youens-Clark K."/>
            <person name="Lutzoni F."/>
            <person name="Miadlikowska J."/>
            <person name="Eastwood D.C."/>
            <person name="Hamelin R.C."/>
            <person name="Grigoriev I.V."/>
            <person name="U'Ren J.M."/>
        </authorList>
    </citation>
    <scope>NUCLEOTIDE SEQUENCE [LARGE SCALE GENOMIC DNA]</scope>
    <source>
        <strain evidence="1 2">ER1909</strain>
    </source>
</reference>
<gene>
    <name evidence="1" type="ORF">F4821DRAFT_279792</name>
</gene>
<protein>
    <submittedName>
        <fullName evidence="1">Isoprenoid synthase domain-containing protein</fullName>
    </submittedName>
</protein>
<evidence type="ECO:0000313" key="2">
    <source>
        <dbReference type="Proteomes" id="UP001497680"/>
    </source>
</evidence>
<sequence length="360" mass="41340">MSEVNSREALFMKIKGQTARIPNLMPIFVDWKRPSRGIVSAHLKLLREKVNQRLRSFNFSKAKQQQLEAADFALFTGLWWPDASLPRLETLAYLVIWLFTWDDEIDEPTGSYSEDFEGAQTYRNHTLRFVGICLGVLPVDTNFYPRNQLIQSFDIIGYSLRSSYDMNQCQRFYDEVARFMAASEVEQAGRLKGQVFTLEEYWAFRMGTSAVYISSAASEYSMSLQLPLEVMRCDSMRVVWDEVNVIISITNDLLSLRKEIKHGCIDSIVPLTFASTNSIQEAISEAVSALRVSKNRFDKAANSLLVANLDNREWYEQIQRFMAVQRSNSVGNLLWSLKTQRYNIPKLVDNDGGYTFELGT</sequence>
<keyword evidence="2" id="KW-1185">Reference proteome</keyword>
<proteinExistence type="predicted"/>
<accession>A0ACC0CWZ2</accession>
<evidence type="ECO:0000313" key="1">
    <source>
        <dbReference type="EMBL" id="KAI6084964.1"/>
    </source>
</evidence>